<dbReference type="Proteomes" id="UP000788262">
    <property type="component" value="Unassembled WGS sequence"/>
</dbReference>
<dbReference type="Gene3D" id="1.10.101.10">
    <property type="entry name" value="PGBD-like superfamily/PGBD"/>
    <property type="match status" value="1"/>
</dbReference>
<keyword evidence="4" id="KW-1185">Reference proteome</keyword>
<dbReference type="InterPro" id="IPR036366">
    <property type="entry name" value="PGBDSf"/>
</dbReference>
<evidence type="ECO:0000313" key="4">
    <source>
        <dbReference type="Proteomes" id="UP000788262"/>
    </source>
</evidence>
<evidence type="ECO:0000256" key="1">
    <source>
        <dbReference type="SAM" id="MobiDB-lite"/>
    </source>
</evidence>
<dbReference type="InterPro" id="IPR002477">
    <property type="entry name" value="Peptidoglycan-bd-like"/>
</dbReference>
<reference evidence="3 4" key="1">
    <citation type="submission" date="2021-02" db="EMBL/GenBank/DDBJ databases">
        <title>Whole genome sequencing of Streptomyces actuosus VRA1.</title>
        <authorList>
            <person name="Sen G."/>
            <person name="Sen A."/>
        </authorList>
    </citation>
    <scope>NUCLEOTIDE SEQUENCE [LARGE SCALE GENOMIC DNA]</scope>
    <source>
        <strain evidence="3 4">VRA1</strain>
    </source>
</reference>
<feature type="region of interest" description="Disordered" evidence="1">
    <location>
        <begin position="96"/>
        <end position="115"/>
    </location>
</feature>
<organism evidence="3 4">
    <name type="scientific">Streptomyces actuosus</name>
    <dbReference type="NCBI Taxonomy" id="1885"/>
    <lineage>
        <taxon>Bacteria</taxon>
        <taxon>Bacillati</taxon>
        <taxon>Actinomycetota</taxon>
        <taxon>Actinomycetes</taxon>
        <taxon>Kitasatosporales</taxon>
        <taxon>Streptomycetaceae</taxon>
        <taxon>Streptomyces</taxon>
    </lineage>
</organism>
<protein>
    <submittedName>
        <fullName evidence="3">Peptidoglycan-binding protein</fullName>
    </submittedName>
</protein>
<feature type="region of interest" description="Disordered" evidence="1">
    <location>
        <begin position="1"/>
        <end position="21"/>
    </location>
</feature>
<proteinExistence type="predicted"/>
<feature type="domain" description="Peptidoglycan binding-like" evidence="2">
    <location>
        <begin position="13"/>
        <end position="49"/>
    </location>
</feature>
<dbReference type="InterPro" id="IPR036365">
    <property type="entry name" value="PGBD-like_sf"/>
</dbReference>
<dbReference type="EMBL" id="JAFFZS010000022">
    <property type="protein sequence ID" value="MBN0047152.1"/>
    <property type="molecule type" value="Genomic_DNA"/>
</dbReference>
<dbReference type="SUPFAM" id="SSF47090">
    <property type="entry name" value="PGBD-like"/>
    <property type="match status" value="1"/>
</dbReference>
<accession>A0ABS2VVK2</accession>
<name>A0ABS2VVK2_STRAS</name>
<evidence type="ECO:0000259" key="2">
    <source>
        <dbReference type="Pfam" id="PF01471"/>
    </source>
</evidence>
<comment type="caution">
    <text evidence="3">The sequence shown here is derived from an EMBL/GenBank/DDBJ whole genome shotgun (WGS) entry which is preliminary data.</text>
</comment>
<evidence type="ECO:0000313" key="3">
    <source>
        <dbReference type="EMBL" id="MBN0047152.1"/>
    </source>
</evidence>
<gene>
    <name evidence="3" type="ORF">JS756_24200</name>
</gene>
<sequence length="159" mass="16866">MTSPGSDTPPLSGVDGIYGPQTTESVRHFQSDNGLDVDGDAGPRTMTSLTAKVQGWRGQRLLMGSMVTLAMAWQVVRSTADPRALSWGIAPLRMRGGPANRPKPSAPSPNPCATGPGLRLADELLRLRLPEVLYSRGADVPLLHAGERPQRNGSASMVV</sequence>
<dbReference type="Pfam" id="PF01471">
    <property type="entry name" value="PG_binding_1"/>
    <property type="match status" value="1"/>
</dbReference>